<name>A0ABU5CNR0_9BACI</name>
<organism evidence="2 3">
    <name type="scientific">Tigheibacillus jepli</name>
    <dbReference type="NCBI Taxonomy" id="3035914"/>
    <lineage>
        <taxon>Bacteria</taxon>
        <taxon>Bacillati</taxon>
        <taxon>Bacillota</taxon>
        <taxon>Bacilli</taxon>
        <taxon>Bacillales</taxon>
        <taxon>Bacillaceae</taxon>
        <taxon>Tigheibacillus</taxon>
    </lineage>
</organism>
<dbReference type="RefSeq" id="WP_320385150.1">
    <property type="nucleotide sequence ID" value="NZ_JAROCA020000003.1"/>
</dbReference>
<dbReference type="InterPro" id="IPR050237">
    <property type="entry name" value="ATP-dep_AMP-bd_enzyme"/>
</dbReference>
<dbReference type="PANTHER" id="PTHR43767">
    <property type="entry name" value="LONG-CHAIN-FATTY-ACID--COA LIGASE"/>
    <property type="match status" value="1"/>
</dbReference>
<dbReference type="InterPro" id="IPR025110">
    <property type="entry name" value="AMP-bd_C"/>
</dbReference>
<accession>A0ABU5CNR0</accession>
<protein>
    <submittedName>
        <fullName evidence="2">AMP-binding protein</fullName>
    </submittedName>
</protein>
<evidence type="ECO:0000313" key="3">
    <source>
        <dbReference type="Proteomes" id="UP001228376"/>
    </source>
</evidence>
<sequence length="163" mass="18806">MKLLSKHLVKSAYAYVNKPEESEKVFYKGWIYIGDMATWDENEYITIVGRKDDMIVSSGENIHPVQVEEVLNTHPKVSESVVVGVPDKLRGESVVAYIVKSDDSLTADELHKFCLENPMLADYKCPRFYQFIDELPYTATGKKKHYLMKEQAKRDQEKGLLKR</sequence>
<comment type="caution">
    <text evidence="2">The sequence shown here is derived from an EMBL/GenBank/DDBJ whole genome shotgun (WGS) entry which is preliminary data.</text>
</comment>
<reference evidence="2 3" key="1">
    <citation type="submission" date="2023-10" db="EMBL/GenBank/DDBJ databases">
        <title>179-bfca-hs.</title>
        <authorList>
            <person name="Miliotis G."/>
            <person name="Sengupta P."/>
            <person name="Hameed A."/>
            <person name="Chuvochina M."/>
            <person name="Mcdonagh F."/>
            <person name="Simpson A.C."/>
            <person name="Singh N.K."/>
            <person name="Rekha P.D."/>
            <person name="Raman K."/>
            <person name="Hugenholtz P."/>
            <person name="Venkateswaran K."/>
        </authorList>
    </citation>
    <scope>NUCLEOTIDE SEQUENCE [LARGE SCALE GENOMIC DNA]</scope>
    <source>
        <strain evidence="2 3">179-BFC-A-HS</strain>
    </source>
</reference>
<dbReference type="SUPFAM" id="SSF56801">
    <property type="entry name" value="Acetyl-CoA synthetase-like"/>
    <property type="match status" value="1"/>
</dbReference>
<dbReference type="Pfam" id="PF13193">
    <property type="entry name" value="AMP-binding_C"/>
    <property type="match status" value="1"/>
</dbReference>
<dbReference type="Proteomes" id="UP001228376">
    <property type="component" value="Unassembled WGS sequence"/>
</dbReference>
<evidence type="ECO:0000313" key="2">
    <source>
        <dbReference type="EMBL" id="MDY0407093.1"/>
    </source>
</evidence>
<proteinExistence type="predicted"/>
<evidence type="ECO:0000259" key="1">
    <source>
        <dbReference type="Pfam" id="PF13193"/>
    </source>
</evidence>
<dbReference type="Gene3D" id="2.30.38.10">
    <property type="entry name" value="Luciferase, Domain 3"/>
    <property type="match status" value="1"/>
</dbReference>
<dbReference type="Gene3D" id="3.30.300.30">
    <property type="match status" value="1"/>
</dbReference>
<gene>
    <name evidence="2" type="ORF">P5G51_018705</name>
</gene>
<dbReference type="EMBL" id="JAROCA020000003">
    <property type="protein sequence ID" value="MDY0407093.1"/>
    <property type="molecule type" value="Genomic_DNA"/>
</dbReference>
<keyword evidence="3" id="KW-1185">Reference proteome</keyword>
<dbReference type="InterPro" id="IPR045851">
    <property type="entry name" value="AMP-bd_C_sf"/>
</dbReference>
<feature type="domain" description="AMP-binding enzyme C-terminal" evidence="1">
    <location>
        <begin position="66"/>
        <end position="142"/>
    </location>
</feature>
<dbReference type="PANTHER" id="PTHR43767:SF10">
    <property type="entry name" value="SURFACTIN SYNTHASE SUBUNIT 1"/>
    <property type="match status" value="1"/>
</dbReference>